<sequence>MKFFVISDNKDTQNGMRLTGAEGVVVHEAHEVEEALHRAFSDPEIGIVLMTQKLIHLCPELVFDLKLNRKRPLIVEIPDRHATSKISDTISRYIQEAVGIKI</sequence>
<evidence type="ECO:0000256" key="2">
    <source>
        <dbReference type="ARBA" id="ARBA00022448"/>
    </source>
</evidence>
<reference evidence="4" key="1">
    <citation type="submission" date="2020-08" db="EMBL/GenBank/DDBJ databases">
        <authorList>
            <person name="Cejkova D."/>
            <person name="Kubasova T."/>
            <person name="Jahodarova E."/>
            <person name="Rychlik I."/>
        </authorList>
    </citation>
    <scope>NUCLEOTIDE SEQUENCE</scope>
    <source>
        <strain evidence="4">An559</strain>
    </source>
</reference>
<evidence type="ECO:0000313" key="5">
    <source>
        <dbReference type="Proteomes" id="UP000774750"/>
    </source>
</evidence>
<dbReference type="InterPro" id="IPR008218">
    <property type="entry name" value="ATPase_V1-cplx_f_g_su"/>
</dbReference>
<dbReference type="GO" id="GO:0046961">
    <property type="term" value="F:proton-transporting ATPase activity, rotational mechanism"/>
    <property type="evidence" value="ECO:0007669"/>
    <property type="project" value="InterPro"/>
</dbReference>
<dbReference type="SUPFAM" id="SSF159468">
    <property type="entry name" value="AtpF-like"/>
    <property type="match status" value="1"/>
</dbReference>
<gene>
    <name evidence="4" type="ORF">H6A12_07060</name>
</gene>
<protein>
    <submittedName>
        <fullName evidence="4">V-type ATP synthase subunit F</fullName>
    </submittedName>
</protein>
<keyword evidence="2" id="KW-0813">Transport</keyword>
<dbReference type="RefSeq" id="WP_204446329.1">
    <property type="nucleotide sequence ID" value="NZ_JACJKY010000009.1"/>
</dbReference>
<proteinExistence type="inferred from homology"/>
<keyword evidence="5" id="KW-1185">Reference proteome</keyword>
<evidence type="ECO:0000256" key="1">
    <source>
        <dbReference type="ARBA" id="ARBA00010148"/>
    </source>
</evidence>
<dbReference type="EMBL" id="JACJKY010000009">
    <property type="protein sequence ID" value="MBM6920907.1"/>
    <property type="molecule type" value="Genomic_DNA"/>
</dbReference>
<evidence type="ECO:0000313" key="4">
    <source>
        <dbReference type="EMBL" id="MBM6920907.1"/>
    </source>
</evidence>
<keyword evidence="3" id="KW-0406">Ion transport</keyword>
<dbReference type="Proteomes" id="UP000774750">
    <property type="component" value="Unassembled WGS sequence"/>
</dbReference>
<comment type="caution">
    <text evidence="4">The sequence shown here is derived from an EMBL/GenBank/DDBJ whole genome shotgun (WGS) entry which is preliminary data.</text>
</comment>
<accession>A0A939BEF1</accession>
<reference evidence="4" key="2">
    <citation type="journal article" date="2021" name="Sci. Rep.">
        <title>The distribution of antibiotic resistance genes in chicken gut microbiota commensals.</title>
        <authorList>
            <person name="Juricova H."/>
            <person name="Matiasovicova J."/>
            <person name="Kubasova T."/>
            <person name="Cejkova D."/>
            <person name="Rychlik I."/>
        </authorList>
    </citation>
    <scope>NUCLEOTIDE SEQUENCE</scope>
    <source>
        <strain evidence="4">An559</strain>
    </source>
</reference>
<dbReference type="InterPro" id="IPR036906">
    <property type="entry name" value="ATPase_V1_fsu_sf"/>
</dbReference>
<name>A0A939BEF1_9FIRM</name>
<evidence type="ECO:0000256" key="3">
    <source>
        <dbReference type="ARBA" id="ARBA00023065"/>
    </source>
</evidence>
<dbReference type="Pfam" id="PF01990">
    <property type="entry name" value="ATP-synt_F"/>
    <property type="match status" value="1"/>
</dbReference>
<dbReference type="Gene3D" id="3.40.50.10580">
    <property type="entry name" value="ATPase, V1 complex, subunit F"/>
    <property type="match status" value="1"/>
</dbReference>
<dbReference type="AlphaFoldDB" id="A0A939BEF1"/>
<comment type="similarity">
    <text evidence="1">Belongs to the V-ATPase F subunit family.</text>
</comment>
<organism evidence="4 5">
    <name type="scientific">Merdimmobilis hominis</name>
    <dbReference type="NCBI Taxonomy" id="2897707"/>
    <lineage>
        <taxon>Bacteria</taxon>
        <taxon>Bacillati</taxon>
        <taxon>Bacillota</taxon>
        <taxon>Clostridia</taxon>
        <taxon>Eubacteriales</taxon>
        <taxon>Oscillospiraceae</taxon>
        <taxon>Merdimmobilis</taxon>
    </lineage>
</organism>